<feature type="compositionally biased region" description="Polar residues" evidence="1">
    <location>
        <begin position="34"/>
        <end position="45"/>
    </location>
</feature>
<organism evidence="2 3">
    <name type="scientific">Adineta ricciae</name>
    <name type="common">Rotifer</name>
    <dbReference type="NCBI Taxonomy" id="249248"/>
    <lineage>
        <taxon>Eukaryota</taxon>
        <taxon>Metazoa</taxon>
        <taxon>Spiralia</taxon>
        <taxon>Gnathifera</taxon>
        <taxon>Rotifera</taxon>
        <taxon>Eurotatoria</taxon>
        <taxon>Bdelloidea</taxon>
        <taxon>Adinetida</taxon>
        <taxon>Adinetidae</taxon>
        <taxon>Adineta</taxon>
    </lineage>
</organism>
<sequence length="51" mass="5631">VRSNPQPTSFFANPATGIEQLDVIVTSDYRRSGTDSQQQQQTRSKTMVAGM</sequence>
<evidence type="ECO:0000313" key="3">
    <source>
        <dbReference type="Proteomes" id="UP000663852"/>
    </source>
</evidence>
<reference evidence="2" key="1">
    <citation type="submission" date="2021-02" db="EMBL/GenBank/DDBJ databases">
        <authorList>
            <person name="Nowell W R."/>
        </authorList>
    </citation>
    <scope>NUCLEOTIDE SEQUENCE</scope>
</reference>
<feature type="non-terminal residue" evidence="2">
    <location>
        <position position="1"/>
    </location>
</feature>
<gene>
    <name evidence="2" type="ORF">EDS130_LOCUS46500</name>
</gene>
<dbReference type="AlphaFoldDB" id="A0A815XNL8"/>
<evidence type="ECO:0000313" key="2">
    <source>
        <dbReference type="EMBL" id="CAF1559595.1"/>
    </source>
</evidence>
<comment type="caution">
    <text evidence="2">The sequence shown here is derived from an EMBL/GenBank/DDBJ whole genome shotgun (WGS) entry which is preliminary data.</text>
</comment>
<accession>A0A815XNL8</accession>
<dbReference type="EMBL" id="CAJNOJ010002418">
    <property type="protein sequence ID" value="CAF1559595.1"/>
    <property type="molecule type" value="Genomic_DNA"/>
</dbReference>
<proteinExistence type="predicted"/>
<evidence type="ECO:0000256" key="1">
    <source>
        <dbReference type="SAM" id="MobiDB-lite"/>
    </source>
</evidence>
<dbReference type="Proteomes" id="UP000663852">
    <property type="component" value="Unassembled WGS sequence"/>
</dbReference>
<name>A0A815XNL8_ADIRI</name>
<feature type="region of interest" description="Disordered" evidence="1">
    <location>
        <begin position="30"/>
        <end position="51"/>
    </location>
</feature>
<protein>
    <submittedName>
        <fullName evidence="2">Uncharacterized protein</fullName>
    </submittedName>
</protein>